<dbReference type="SMART" id="SM00884">
    <property type="entry name" value="Cullin_Nedd8"/>
    <property type="match status" value="1"/>
</dbReference>
<dbReference type="RefSeq" id="XP_062878814.1">
    <property type="nucleotide sequence ID" value="XM_063022744.1"/>
</dbReference>
<dbReference type="AlphaFoldDB" id="A0AAX4HD12"/>
<dbReference type="InterPro" id="IPR036388">
    <property type="entry name" value="WH-like_DNA-bd_sf"/>
</dbReference>
<comment type="similarity">
    <text evidence="1 2">Belongs to the cullin family.</text>
</comment>
<dbReference type="InterPro" id="IPR036317">
    <property type="entry name" value="Cullin_homology_sf"/>
</dbReference>
<dbReference type="InterPro" id="IPR045093">
    <property type="entry name" value="Cullin"/>
</dbReference>
<evidence type="ECO:0000259" key="4">
    <source>
        <dbReference type="PROSITE" id="PS50069"/>
    </source>
</evidence>
<accession>A0AAX4HD12</accession>
<dbReference type="GeneID" id="88174850"/>
<sequence>MNNARIFSFANESSGPLVPSHLGSGATAPNPPFDPSSVDLKIAPHSSTTPQNPLAGQSSRSSIESQNVNATSDNPRMLLEARLNAQREHIHQEIMEIIETGKPKSLYYDLYDTILLLCIQKRSEESALWQFASKNLMASIETNVMPKIRECLVDFLNSTSHLDINQSAGLNLLETANFPSGGFVEEDSEWLRAAVHFLIIIKEWTSRAHLLQLLLGTHHTSHRKLPAPFKTSGLQKIASMITSLEVNETMASLVLNLIVQKAFDYFYQNIDDLNIEQLINELNNKDSDTIKFKKSKKTKPSSIFIECIPKQPRHTEVSRISTQTALDVTMGSESCKKLRSLRSFLILIIQLGEQSITALMTISNIEKVVPTGFAKIQRQLEDDPATYVRRTFCRIVKIYQFLIFISLQDKECSEIIWALTWRDLLRNFSEFIPESLPDLVKEENWEYLHSLCVVIENSEPRFSCDTMRILIHAWSSYVESQALEQTRGSDIVGDLLGLRIDLMTICIHAFDDDRFKSEIRAGMSKALGQKDVSTKVVQSILKYCDSGMRQLSKGNGDKALLTNALQIFALLPDKDGFTQAYCKDLSRRLLTSRSLNLNAEKQFVDGIIAIVGDTESSLRLTAMFDNYIQSKQQYQSVVHIEGQSESLEFSALVLEKKSWPDVPSLKAELKIPPALSQILSEFESLYGAESEKKKMQRLDWTNYALHQLTIDVAFKNGSKELVLNLLQATVLLSFTERDVLSIHELLEITGIPEAFLKKVLNSLCSSKYPILVQSGHDVRFNNDFRDKAPRIRLPMIREKEAIAQETRQTLLVSRTSQIQAAMVRELKTKRSLPYLVFLATMLERFTWAAISELKQTIEKLITDGYILRSEDGADLAYIA</sequence>
<dbReference type="EMBL" id="CP138897">
    <property type="protein sequence ID" value="WPK26433.1"/>
    <property type="molecule type" value="Genomic_DNA"/>
</dbReference>
<dbReference type="PANTHER" id="PTHR11932">
    <property type="entry name" value="CULLIN"/>
    <property type="match status" value="1"/>
</dbReference>
<protein>
    <recommendedName>
        <fullName evidence="4">Cullin family profile domain-containing protein</fullName>
    </recommendedName>
</protein>
<evidence type="ECO:0000313" key="5">
    <source>
        <dbReference type="EMBL" id="WPK26433.1"/>
    </source>
</evidence>
<evidence type="ECO:0000256" key="3">
    <source>
        <dbReference type="SAM" id="MobiDB-lite"/>
    </source>
</evidence>
<dbReference type="InterPro" id="IPR036390">
    <property type="entry name" value="WH_DNA-bd_sf"/>
</dbReference>
<dbReference type="InterPro" id="IPR001373">
    <property type="entry name" value="Cullin_N"/>
</dbReference>
<dbReference type="InterPro" id="IPR019559">
    <property type="entry name" value="Cullin_neddylation_domain"/>
</dbReference>
<reference evidence="5 6" key="1">
    <citation type="submission" date="2023-10" db="EMBL/GenBank/DDBJ databases">
        <title>Draft Genome Sequence of Candida saopaulonensis from a very Premature Infant with Sepsis.</title>
        <authorList>
            <person name="Ning Y."/>
            <person name="Dai R."/>
            <person name="Xiao M."/>
            <person name="Xu Y."/>
            <person name="Yan Q."/>
            <person name="Zhang L."/>
        </authorList>
    </citation>
    <scope>NUCLEOTIDE SEQUENCE [LARGE SCALE GENOMIC DNA]</scope>
    <source>
        <strain evidence="5 6">19XY460</strain>
    </source>
</reference>
<feature type="region of interest" description="Disordered" evidence="3">
    <location>
        <begin position="17"/>
        <end position="74"/>
    </location>
</feature>
<dbReference type="Proteomes" id="UP001338582">
    <property type="component" value="Chromosome 4"/>
</dbReference>
<dbReference type="KEGG" id="asau:88174850"/>
<keyword evidence="6" id="KW-1185">Reference proteome</keyword>
<dbReference type="InterPro" id="IPR016158">
    <property type="entry name" value="Cullin_homology"/>
</dbReference>
<name>A0AAX4HD12_9ASCO</name>
<feature type="compositionally biased region" description="Polar residues" evidence="3">
    <location>
        <begin position="45"/>
        <end position="74"/>
    </location>
</feature>
<dbReference type="SUPFAM" id="SSF75632">
    <property type="entry name" value="Cullin homology domain"/>
    <property type="match status" value="1"/>
</dbReference>
<dbReference type="GO" id="GO:0031625">
    <property type="term" value="F:ubiquitin protein ligase binding"/>
    <property type="evidence" value="ECO:0007669"/>
    <property type="project" value="InterPro"/>
</dbReference>
<dbReference type="Pfam" id="PF26557">
    <property type="entry name" value="Cullin_AB"/>
    <property type="match status" value="1"/>
</dbReference>
<dbReference type="SMART" id="SM00182">
    <property type="entry name" value="CULLIN"/>
    <property type="match status" value="1"/>
</dbReference>
<dbReference type="PROSITE" id="PS50069">
    <property type="entry name" value="CULLIN_2"/>
    <property type="match status" value="1"/>
</dbReference>
<proteinExistence type="inferred from homology"/>
<evidence type="ECO:0000256" key="2">
    <source>
        <dbReference type="RuleBase" id="RU003829"/>
    </source>
</evidence>
<dbReference type="Gene3D" id="3.30.230.130">
    <property type="entry name" value="Cullin, Chain C, Domain 2"/>
    <property type="match status" value="1"/>
</dbReference>
<organism evidence="5 6">
    <name type="scientific">Australozyma saopauloensis</name>
    <dbReference type="NCBI Taxonomy" id="291208"/>
    <lineage>
        <taxon>Eukaryota</taxon>
        <taxon>Fungi</taxon>
        <taxon>Dikarya</taxon>
        <taxon>Ascomycota</taxon>
        <taxon>Saccharomycotina</taxon>
        <taxon>Pichiomycetes</taxon>
        <taxon>Metschnikowiaceae</taxon>
        <taxon>Australozyma</taxon>
    </lineage>
</organism>
<evidence type="ECO:0000256" key="1">
    <source>
        <dbReference type="PROSITE-ProRule" id="PRU00330"/>
    </source>
</evidence>
<dbReference type="GO" id="GO:0006511">
    <property type="term" value="P:ubiquitin-dependent protein catabolic process"/>
    <property type="evidence" value="ECO:0007669"/>
    <property type="project" value="InterPro"/>
</dbReference>
<gene>
    <name evidence="5" type="ORF">PUMCH_003787</name>
</gene>
<feature type="domain" description="Cullin family profile" evidence="4">
    <location>
        <begin position="535"/>
        <end position="764"/>
    </location>
</feature>
<dbReference type="Pfam" id="PF00888">
    <property type="entry name" value="Cullin"/>
    <property type="match status" value="1"/>
</dbReference>
<evidence type="ECO:0000313" key="6">
    <source>
        <dbReference type="Proteomes" id="UP001338582"/>
    </source>
</evidence>
<dbReference type="InterPro" id="IPR059120">
    <property type="entry name" value="Cullin-like_AB"/>
</dbReference>
<dbReference type="Gene3D" id="1.20.1310.10">
    <property type="entry name" value="Cullin Repeats"/>
    <property type="match status" value="1"/>
</dbReference>
<dbReference type="SUPFAM" id="SSF46785">
    <property type="entry name" value="Winged helix' DNA-binding domain"/>
    <property type="match status" value="1"/>
</dbReference>
<dbReference type="Gene3D" id="1.10.10.10">
    <property type="entry name" value="Winged helix-like DNA-binding domain superfamily/Winged helix DNA-binding domain"/>
    <property type="match status" value="1"/>
</dbReference>